<feature type="transmembrane region" description="Helical" evidence="12">
    <location>
        <begin position="100"/>
        <end position="129"/>
    </location>
</feature>
<feature type="binding site" evidence="10">
    <location>
        <position position="142"/>
    </location>
    <ligand>
        <name>a ubiquinone</name>
        <dbReference type="ChEBI" id="CHEBI:16389"/>
        <note>ligand shared with IP/SDHB</note>
    </ligand>
</feature>
<evidence type="ECO:0000256" key="7">
    <source>
        <dbReference type="ARBA" id="ARBA00022989"/>
    </source>
</evidence>
<dbReference type="Pfam" id="PF05328">
    <property type="entry name" value="CybS"/>
    <property type="match status" value="1"/>
</dbReference>
<proteinExistence type="inferred from homology"/>
<dbReference type="PANTHER" id="PTHR13337:SF2">
    <property type="entry name" value="SUCCINATE DEHYDROGENASE [UBIQUINONE] CYTOCHROME B SMALL SUBUNIT, MITOCHONDRIAL"/>
    <property type="match status" value="1"/>
</dbReference>
<dbReference type="InterPro" id="IPR034804">
    <property type="entry name" value="SQR/QFR_C/D"/>
</dbReference>
<dbReference type="GO" id="GO:0006121">
    <property type="term" value="P:mitochondrial electron transport, succinate to ubiquinone"/>
    <property type="evidence" value="ECO:0007669"/>
    <property type="project" value="TreeGrafter"/>
</dbReference>
<comment type="caution">
    <text evidence="12">Lacks conserved residue(s) required for the propagation of feature annotation.</text>
</comment>
<reference evidence="13" key="1">
    <citation type="journal article" date="2023" name="IScience">
        <title>Live-bearing cockroach genome reveals convergent evolutionary mechanisms linked to viviparity in insects and beyond.</title>
        <authorList>
            <person name="Fouks B."/>
            <person name="Harrison M.C."/>
            <person name="Mikhailova A.A."/>
            <person name="Marchal E."/>
            <person name="English S."/>
            <person name="Carruthers M."/>
            <person name="Jennings E.C."/>
            <person name="Chiamaka E.L."/>
            <person name="Frigard R.A."/>
            <person name="Pippel M."/>
            <person name="Attardo G.M."/>
            <person name="Benoit J.B."/>
            <person name="Bornberg-Bauer E."/>
            <person name="Tobe S.S."/>
        </authorList>
    </citation>
    <scope>NUCLEOTIDE SEQUENCE</scope>
    <source>
        <strain evidence="13">Stay&amp;Tobe</strain>
    </source>
</reference>
<gene>
    <name evidence="13" type="ORF">L9F63_017064</name>
</gene>
<comment type="subcellular location">
    <subcellularLocation>
        <location evidence="1 12">Mitochondrion inner membrane</location>
        <topology evidence="1 12">Multi-pass membrane protein</topology>
    </subcellularLocation>
</comment>
<keyword evidence="14" id="KW-1185">Reference proteome</keyword>
<evidence type="ECO:0000256" key="4">
    <source>
        <dbReference type="ARBA" id="ARBA00022692"/>
    </source>
</evidence>
<dbReference type="Proteomes" id="UP001233999">
    <property type="component" value="Unassembled WGS sequence"/>
</dbReference>
<organism evidence="13 14">
    <name type="scientific">Diploptera punctata</name>
    <name type="common">Pacific beetle cockroach</name>
    <dbReference type="NCBI Taxonomy" id="6984"/>
    <lineage>
        <taxon>Eukaryota</taxon>
        <taxon>Metazoa</taxon>
        <taxon>Ecdysozoa</taxon>
        <taxon>Arthropoda</taxon>
        <taxon>Hexapoda</taxon>
        <taxon>Insecta</taxon>
        <taxon>Pterygota</taxon>
        <taxon>Neoptera</taxon>
        <taxon>Polyneoptera</taxon>
        <taxon>Dictyoptera</taxon>
        <taxon>Blattodea</taxon>
        <taxon>Blaberoidea</taxon>
        <taxon>Blaberidae</taxon>
        <taxon>Diplopterinae</taxon>
        <taxon>Diploptera</taxon>
    </lineage>
</organism>
<name>A0AAD8A090_DIPPU</name>
<evidence type="ECO:0000256" key="11">
    <source>
        <dbReference type="PIRSR" id="PIRSR607992-2"/>
    </source>
</evidence>
<evidence type="ECO:0000313" key="13">
    <source>
        <dbReference type="EMBL" id="KAJ9589725.1"/>
    </source>
</evidence>
<evidence type="ECO:0000313" key="14">
    <source>
        <dbReference type="Proteomes" id="UP001233999"/>
    </source>
</evidence>
<keyword evidence="12" id="KW-0249">Electron transport</keyword>
<protein>
    <recommendedName>
        <fullName evidence="12">Succinate dehydrogenase [ubiquinone] cytochrome b small subunit</fullName>
    </recommendedName>
</protein>
<evidence type="ECO:0000256" key="2">
    <source>
        <dbReference type="ARBA" id="ARBA00007294"/>
    </source>
</evidence>
<dbReference type="InterPro" id="IPR007992">
    <property type="entry name" value="CybS"/>
</dbReference>
<sequence length="191" mass="20868">MAMSCVLRGASLKLRVSSLQSLGRSPILPCSSVIGSTQFHTLISQPLLYSKQVTKQNFPVITQNLPGAMMQKAKTFSLSPKNMSSHGHDHSKMWTIERAVAVSMLGIVPTAFLFPSGLMDTILAVVVVMHNHWGWEAVMVDYVRPSVFGTMIPKIAIGSVYALSIATLAGLMFFINGDVGIVNAIKMFWRL</sequence>
<comment type="caution">
    <text evidence="13">The sequence shown here is derived from an EMBL/GenBank/DDBJ whole genome shotgun (WGS) entry which is preliminary data.</text>
</comment>
<dbReference type="Gene3D" id="1.20.1300.10">
    <property type="entry name" value="Fumarate reductase/succinate dehydrogenase, transmembrane subunit"/>
    <property type="match status" value="1"/>
</dbReference>
<keyword evidence="11 12" id="KW-0479">Metal-binding</keyword>
<keyword evidence="12" id="KW-0816">Tricarboxylic acid cycle</keyword>
<dbReference type="EMBL" id="JASPKZ010004914">
    <property type="protein sequence ID" value="KAJ9589725.1"/>
    <property type="molecule type" value="Genomic_DNA"/>
</dbReference>
<evidence type="ECO:0000256" key="9">
    <source>
        <dbReference type="ARBA" id="ARBA00023136"/>
    </source>
</evidence>
<keyword evidence="9 12" id="KW-0472">Membrane</keyword>
<dbReference type="GO" id="GO:0005743">
    <property type="term" value="C:mitochondrial inner membrane"/>
    <property type="evidence" value="ECO:0007669"/>
    <property type="project" value="UniProtKB-SubCell"/>
</dbReference>
<keyword evidence="6 12" id="KW-0809">Transit peptide</keyword>
<comment type="function">
    <text evidence="12">Membrane-anchoring subunit of succinate dehydrogenase (SDH) that is involved in complex II of the mitochondrial electron transport chain and is responsible for transferring electrons from succinate to ubiquinone (coenzyme Q).</text>
</comment>
<dbReference type="CDD" id="cd03496">
    <property type="entry name" value="SQR_TypeC_CybS"/>
    <property type="match status" value="1"/>
</dbReference>
<dbReference type="AlphaFoldDB" id="A0AAD8A090"/>
<dbReference type="GO" id="GO:0020037">
    <property type="term" value="F:heme binding"/>
    <property type="evidence" value="ECO:0007669"/>
    <property type="project" value="TreeGrafter"/>
</dbReference>
<evidence type="ECO:0000256" key="1">
    <source>
        <dbReference type="ARBA" id="ARBA00004448"/>
    </source>
</evidence>
<accession>A0AAD8A090</accession>
<evidence type="ECO:0000256" key="6">
    <source>
        <dbReference type="ARBA" id="ARBA00022946"/>
    </source>
</evidence>
<evidence type="ECO:0000256" key="12">
    <source>
        <dbReference type="RuleBase" id="RU364031"/>
    </source>
</evidence>
<dbReference type="GO" id="GO:0006099">
    <property type="term" value="P:tricarboxylic acid cycle"/>
    <property type="evidence" value="ECO:0007669"/>
    <property type="project" value="UniProtKB-KW"/>
</dbReference>
<comment type="similarity">
    <text evidence="2 12">Belongs to the CybS family.</text>
</comment>
<evidence type="ECO:0000256" key="5">
    <source>
        <dbReference type="ARBA" id="ARBA00022792"/>
    </source>
</evidence>
<keyword evidence="8 12" id="KW-0496">Mitochondrion</keyword>
<dbReference type="GO" id="GO:0046872">
    <property type="term" value="F:metal ion binding"/>
    <property type="evidence" value="ECO:0007669"/>
    <property type="project" value="UniProtKB-KW"/>
</dbReference>
<keyword evidence="11" id="KW-0408">Iron</keyword>
<keyword evidence="5 12" id="KW-0999">Mitochondrion inner membrane</keyword>
<keyword evidence="7 12" id="KW-1133">Transmembrane helix</keyword>
<keyword evidence="4 12" id="KW-0812">Transmembrane</keyword>
<dbReference type="PANTHER" id="PTHR13337">
    <property type="entry name" value="SUCCINATE DEHYDROGENASE"/>
    <property type="match status" value="1"/>
</dbReference>
<keyword evidence="12" id="KW-0349">Heme</keyword>
<evidence type="ECO:0000256" key="10">
    <source>
        <dbReference type="PIRSR" id="PIRSR607992-1"/>
    </source>
</evidence>
<keyword evidence="3 12" id="KW-0813">Transport</keyword>
<evidence type="ECO:0000256" key="8">
    <source>
        <dbReference type="ARBA" id="ARBA00023128"/>
    </source>
</evidence>
<reference evidence="13" key="2">
    <citation type="submission" date="2023-05" db="EMBL/GenBank/DDBJ databases">
        <authorList>
            <person name="Fouks B."/>
        </authorList>
    </citation>
    <scope>NUCLEOTIDE SEQUENCE</scope>
    <source>
        <strain evidence="13">Stay&amp;Tobe</strain>
        <tissue evidence="13">Testes</tissue>
    </source>
</reference>
<feature type="transmembrane region" description="Helical" evidence="12">
    <location>
        <begin position="160"/>
        <end position="185"/>
    </location>
</feature>
<evidence type="ECO:0000256" key="3">
    <source>
        <dbReference type="ARBA" id="ARBA00022448"/>
    </source>
</evidence>
<dbReference type="GO" id="GO:0048039">
    <property type="term" value="F:ubiquinone binding"/>
    <property type="evidence" value="ECO:0007669"/>
    <property type="project" value="TreeGrafter"/>
</dbReference>
<feature type="binding site" description="axial binding residue" evidence="11">
    <location>
        <position position="130"/>
    </location>
    <ligand>
        <name>heme b</name>
        <dbReference type="ChEBI" id="CHEBI:60344"/>
        <note>ligand shared with SDHC</note>
    </ligand>
    <ligandPart>
        <name>Fe</name>
        <dbReference type="ChEBI" id="CHEBI:18248"/>
    </ligandPart>
</feature>